<dbReference type="Pfam" id="PF01715">
    <property type="entry name" value="IPPT"/>
    <property type="match status" value="1"/>
</dbReference>
<dbReference type="AlphaFoldDB" id="A0A8H7BEL0"/>
<dbReference type="HAMAP" id="MF_00185">
    <property type="entry name" value="IPP_trans"/>
    <property type="match status" value="1"/>
</dbReference>
<dbReference type="GO" id="GO:0016887">
    <property type="term" value="F:ATP hydrolysis activity"/>
    <property type="evidence" value="ECO:0007669"/>
    <property type="project" value="InterPro"/>
</dbReference>
<keyword evidence="8" id="KW-1185">Reference proteome</keyword>
<dbReference type="PROSITE" id="PS50893">
    <property type="entry name" value="ABC_TRANSPORTER_2"/>
    <property type="match status" value="1"/>
</dbReference>
<proteinExistence type="inferred from homology"/>
<reference evidence="7" key="1">
    <citation type="submission" date="2020-01" db="EMBL/GenBank/DDBJ databases">
        <authorList>
            <person name="Feng Z.H.Z."/>
        </authorList>
    </citation>
    <scope>NUCLEOTIDE SEQUENCE</scope>
    <source>
        <strain evidence="7">CBS107.38</strain>
    </source>
</reference>
<dbReference type="InterPro" id="IPR003439">
    <property type="entry name" value="ABC_transporter-like_ATP-bd"/>
</dbReference>
<evidence type="ECO:0000256" key="4">
    <source>
        <dbReference type="ARBA" id="ARBA00022840"/>
    </source>
</evidence>
<keyword evidence="3" id="KW-0547">Nucleotide-binding</keyword>
<evidence type="ECO:0000259" key="6">
    <source>
        <dbReference type="PROSITE" id="PS50893"/>
    </source>
</evidence>
<feature type="compositionally biased region" description="Basic and acidic residues" evidence="5">
    <location>
        <begin position="712"/>
        <end position="729"/>
    </location>
</feature>
<dbReference type="FunFam" id="3.40.50.300:FF:001332">
    <property type="entry name" value="Similar to ABC transporter"/>
    <property type="match status" value="1"/>
</dbReference>
<organism evidence="7 8">
    <name type="scientific">Alternaria burnsii</name>
    <dbReference type="NCBI Taxonomy" id="1187904"/>
    <lineage>
        <taxon>Eukaryota</taxon>
        <taxon>Fungi</taxon>
        <taxon>Dikarya</taxon>
        <taxon>Ascomycota</taxon>
        <taxon>Pezizomycotina</taxon>
        <taxon>Dothideomycetes</taxon>
        <taxon>Pleosporomycetidae</taxon>
        <taxon>Pleosporales</taxon>
        <taxon>Pleosporineae</taxon>
        <taxon>Pleosporaceae</taxon>
        <taxon>Alternaria</taxon>
        <taxon>Alternaria sect. Alternaria</taxon>
    </lineage>
</organism>
<dbReference type="Pfam" id="PF00005">
    <property type="entry name" value="ABC_tran"/>
    <property type="match status" value="1"/>
</dbReference>
<keyword evidence="4" id="KW-0067">ATP-binding</keyword>
<dbReference type="GO" id="GO:0005739">
    <property type="term" value="C:mitochondrion"/>
    <property type="evidence" value="ECO:0007669"/>
    <property type="project" value="TreeGrafter"/>
</dbReference>
<dbReference type="NCBIfam" id="TIGR00174">
    <property type="entry name" value="miaA"/>
    <property type="match status" value="1"/>
</dbReference>
<dbReference type="InterPro" id="IPR018022">
    <property type="entry name" value="IPT"/>
</dbReference>
<evidence type="ECO:0000256" key="1">
    <source>
        <dbReference type="ARBA" id="ARBA00005842"/>
    </source>
</evidence>
<dbReference type="CDD" id="cd00267">
    <property type="entry name" value="ABC_ATPase"/>
    <property type="match status" value="1"/>
</dbReference>
<gene>
    <name evidence="7" type="ORF">GT037_001823</name>
</gene>
<dbReference type="InterPro" id="IPR027417">
    <property type="entry name" value="P-loop_NTPase"/>
</dbReference>
<evidence type="ECO:0000256" key="5">
    <source>
        <dbReference type="SAM" id="MobiDB-lite"/>
    </source>
</evidence>
<accession>A0A8H7BEL0</accession>
<dbReference type="Gene3D" id="3.30.160.60">
    <property type="entry name" value="Classic Zinc Finger"/>
    <property type="match status" value="1"/>
</dbReference>
<keyword evidence="2" id="KW-0808">Transferase</keyword>
<comment type="caution">
    <text evidence="7">The sequence shown here is derived from an EMBL/GenBank/DDBJ whole genome shotgun (WGS) entry which is preliminary data.</text>
</comment>
<dbReference type="RefSeq" id="XP_038790162.1">
    <property type="nucleotide sequence ID" value="XM_038926870.1"/>
</dbReference>
<dbReference type="PANTHER" id="PTHR11088:SF89">
    <property type="entry name" value="TRNA DIMETHYLALLYLTRANSFERASE"/>
    <property type="match status" value="1"/>
</dbReference>
<name>A0A8H7BEL0_9PLEO</name>
<sequence>MSNTINGKEVAPSIDVKNLSYAFPDGSSGLKDVFLDLPPGSRTLLIGANGAGKTTLLRLLSGKRMAPSGTVHIAGIDPFKMGLEGVTYLGLEWVLNPIVRTDIDVPTLLSSIGGDHYTERRDELVRILDIDLSWRMHAVSDGERRRVQLAMGLLRPWTILLLDEITVDLDLLSRSNFLNFLKKETMERPCTIVYATHILDNLATWPTHLVHMSLGKVKKWGSVEEMDVKVEQGERMYTGNSQLGELVLKWLQEDLTERGPRNGKGEGAAYQSLEGKGGYGAEKRVEDKYNMAQTPRKPLITILAVEIARKYNGEIINGDAMQLYRGLPIITNKITQDETKGVPHHLLGCISLEEETWTVGKFVGEALRTIDEIRSRGKLPVLVGGTHYYTQSLLFQDALADEPELNLNENSQALPILEEPTDVLHEKLREVDPIMADRWHPNERRKIQRSLEIYLRTGKPASQLYKEQKLQRDILAAQTDGAASDSLRFETLIFWVHANKDVLHRRLDGRVDKMIARGLLSEVEELSSFRERHESSTGATIDQTRGIWVSIGYKEFLEYQSALSDDAKMAPELEKLKSLAVEKTQAATRQYANRQIKWIRIKLLNALFGAGQKDNTFLVDGSDISQWEDKVVKPATAITEQFLSGQPLPPPSSLSPVAAEMLTPKREYDLGQRPDLWQKKVCETCGTTSITENDWNLHRQSRAHRRAVGMRKKQENASKMRKGGAEDPKAEVVDVLEHYLETFPMEQELK</sequence>
<dbReference type="GO" id="GO:0006400">
    <property type="term" value="P:tRNA modification"/>
    <property type="evidence" value="ECO:0007669"/>
    <property type="project" value="TreeGrafter"/>
</dbReference>
<dbReference type="GO" id="GO:0005524">
    <property type="term" value="F:ATP binding"/>
    <property type="evidence" value="ECO:0007669"/>
    <property type="project" value="UniProtKB-KW"/>
</dbReference>
<dbReference type="PANTHER" id="PTHR11088">
    <property type="entry name" value="TRNA DIMETHYLALLYLTRANSFERASE"/>
    <property type="match status" value="1"/>
</dbReference>
<dbReference type="Proteomes" id="UP000596902">
    <property type="component" value="Unassembled WGS sequence"/>
</dbReference>
<protein>
    <submittedName>
        <fullName evidence="7">Trna isopentenyltransferas-like protein</fullName>
    </submittedName>
</protein>
<dbReference type="GO" id="GO:0052381">
    <property type="term" value="F:tRNA dimethylallyltransferase activity"/>
    <property type="evidence" value="ECO:0007669"/>
    <property type="project" value="InterPro"/>
</dbReference>
<dbReference type="Gene3D" id="1.10.20.140">
    <property type="match status" value="1"/>
</dbReference>
<evidence type="ECO:0000256" key="3">
    <source>
        <dbReference type="ARBA" id="ARBA00022741"/>
    </source>
</evidence>
<evidence type="ECO:0000256" key="2">
    <source>
        <dbReference type="ARBA" id="ARBA00022679"/>
    </source>
</evidence>
<feature type="region of interest" description="Disordered" evidence="5">
    <location>
        <begin position="704"/>
        <end position="729"/>
    </location>
</feature>
<dbReference type="InterPro" id="IPR039657">
    <property type="entry name" value="Dimethylallyltransferase"/>
</dbReference>
<dbReference type="InterPro" id="IPR003593">
    <property type="entry name" value="AAA+_ATPase"/>
</dbReference>
<feature type="domain" description="ABC transporter" evidence="6">
    <location>
        <begin position="14"/>
        <end position="239"/>
    </location>
</feature>
<dbReference type="SUPFAM" id="SSF52540">
    <property type="entry name" value="P-loop containing nucleoside triphosphate hydrolases"/>
    <property type="match status" value="2"/>
</dbReference>
<evidence type="ECO:0000313" key="8">
    <source>
        <dbReference type="Proteomes" id="UP000596902"/>
    </source>
</evidence>
<comment type="similarity">
    <text evidence="1">Belongs to the IPP transferase family.</text>
</comment>
<dbReference type="EMBL" id="JAAABM010000002">
    <property type="protein sequence ID" value="KAF7680172.1"/>
    <property type="molecule type" value="Genomic_DNA"/>
</dbReference>
<reference evidence="7" key="2">
    <citation type="submission" date="2020-08" db="EMBL/GenBank/DDBJ databases">
        <title>Draft Genome Sequence of Cumin Blight Pathogen Alternaria burnsii.</title>
        <authorList>
            <person name="Feng Z."/>
        </authorList>
    </citation>
    <scope>NUCLEOTIDE SEQUENCE</scope>
    <source>
        <strain evidence="7">CBS107.38</strain>
    </source>
</reference>
<dbReference type="Gene3D" id="3.40.50.300">
    <property type="entry name" value="P-loop containing nucleotide triphosphate hydrolases"/>
    <property type="match status" value="2"/>
</dbReference>
<dbReference type="GeneID" id="62200048"/>
<evidence type="ECO:0000313" key="7">
    <source>
        <dbReference type="EMBL" id="KAF7680172.1"/>
    </source>
</evidence>
<dbReference type="SMART" id="SM00382">
    <property type="entry name" value="AAA"/>
    <property type="match status" value="1"/>
</dbReference>